<proteinExistence type="predicted"/>
<dbReference type="Pfam" id="PF00479">
    <property type="entry name" value="G6PD_N"/>
    <property type="match status" value="1"/>
</dbReference>
<dbReference type="UniPathway" id="UPA00115"/>
<dbReference type="PANTHER" id="PTHR23429:SF7">
    <property type="entry name" value="GDH_6PGL ENDOPLASMIC BIFUNCTIONAL PROTEIN"/>
    <property type="match status" value="1"/>
</dbReference>
<keyword evidence="2" id="KW-0313">Glucose metabolism</keyword>
<feature type="signal peptide" evidence="5">
    <location>
        <begin position="1"/>
        <end position="33"/>
    </location>
</feature>
<dbReference type="Pfam" id="PF02781">
    <property type="entry name" value="G6PD_C"/>
    <property type="match status" value="1"/>
</dbReference>
<dbReference type="InterPro" id="IPR037171">
    <property type="entry name" value="NagB/RpiA_transferase-like"/>
</dbReference>
<dbReference type="GO" id="GO:0004345">
    <property type="term" value="F:glucose-6-phosphate dehydrogenase activity"/>
    <property type="evidence" value="ECO:0007669"/>
    <property type="project" value="InterPro"/>
</dbReference>
<dbReference type="GO" id="GO:0006006">
    <property type="term" value="P:glucose metabolic process"/>
    <property type="evidence" value="ECO:0007669"/>
    <property type="project" value="UniProtKB-KW"/>
</dbReference>
<feature type="domain" description="Glucosamine/galactosamine-6-phosphate isomerase" evidence="7">
    <location>
        <begin position="587"/>
        <end position="812"/>
    </location>
</feature>
<dbReference type="AlphaFoldDB" id="A0A1S3INX3"/>
<feature type="domain" description="Glucose-6-phosphate dehydrogenase C-terminal" evidence="8">
    <location>
        <begin position="250"/>
        <end position="525"/>
    </location>
</feature>
<feature type="chain" id="PRO_5010370151" evidence="5">
    <location>
        <begin position="34"/>
        <end position="825"/>
    </location>
</feature>
<keyword evidence="5" id="KW-0732">Signal</keyword>
<dbReference type="NCBIfam" id="TIGR01198">
    <property type="entry name" value="pgl"/>
    <property type="match status" value="1"/>
</dbReference>
<evidence type="ECO:0000259" key="6">
    <source>
        <dbReference type="Pfam" id="PF00479"/>
    </source>
</evidence>
<accession>A0A1S3INX3</accession>
<dbReference type="Pfam" id="PF01182">
    <property type="entry name" value="Glucosamine_iso"/>
    <property type="match status" value="1"/>
</dbReference>
<dbReference type="SUPFAM" id="SSF100950">
    <property type="entry name" value="NagB/RpiA/CoA transferase-like"/>
    <property type="match status" value="1"/>
</dbReference>
<dbReference type="Proteomes" id="UP000085678">
    <property type="component" value="Unplaced"/>
</dbReference>
<keyword evidence="9" id="KW-1185">Reference proteome</keyword>
<dbReference type="InterPro" id="IPR001282">
    <property type="entry name" value="G6P_DH"/>
</dbReference>
<evidence type="ECO:0000313" key="10">
    <source>
        <dbReference type="RefSeq" id="XP_013399945.1"/>
    </source>
</evidence>
<gene>
    <name evidence="10" type="primary">LOC106166073</name>
</gene>
<evidence type="ECO:0000313" key="9">
    <source>
        <dbReference type="Proteomes" id="UP000085678"/>
    </source>
</evidence>
<dbReference type="GeneID" id="106166073"/>
<evidence type="ECO:0000256" key="2">
    <source>
        <dbReference type="ARBA" id="ARBA00022526"/>
    </source>
</evidence>
<keyword evidence="3" id="KW-0521">NADP</keyword>
<dbReference type="InterPro" id="IPR005900">
    <property type="entry name" value="6-phosphogluconolactonase_DevB"/>
</dbReference>
<dbReference type="GO" id="GO:0005783">
    <property type="term" value="C:endoplasmic reticulum"/>
    <property type="evidence" value="ECO:0007669"/>
    <property type="project" value="TreeGrafter"/>
</dbReference>
<dbReference type="Gene3D" id="3.30.360.10">
    <property type="entry name" value="Dihydrodipicolinate Reductase, domain 2"/>
    <property type="match status" value="1"/>
</dbReference>
<dbReference type="OrthoDB" id="60984at2759"/>
<dbReference type="SUPFAM" id="SSF55347">
    <property type="entry name" value="Glyceraldehyde-3-phosphate dehydrogenase-like, C-terminal domain"/>
    <property type="match status" value="1"/>
</dbReference>
<organism evidence="9 10">
    <name type="scientific">Lingula anatina</name>
    <name type="common">Brachiopod</name>
    <name type="synonym">Lingula unguis</name>
    <dbReference type="NCBI Taxonomy" id="7574"/>
    <lineage>
        <taxon>Eukaryota</taxon>
        <taxon>Metazoa</taxon>
        <taxon>Spiralia</taxon>
        <taxon>Lophotrochozoa</taxon>
        <taxon>Brachiopoda</taxon>
        <taxon>Linguliformea</taxon>
        <taxon>Lingulata</taxon>
        <taxon>Lingulida</taxon>
        <taxon>Linguloidea</taxon>
        <taxon>Lingulidae</taxon>
        <taxon>Lingula</taxon>
    </lineage>
</organism>
<evidence type="ECO:0000256" key="5">
    <source>
        <dbReference type="SAM" id="SignalP"/>
    </source>
</evidence>
<dbReference type="InterPro" id="IPR022675">
    <property type="entry name" value="G6P_DH_C"/>
</dbReference>
<name>A0A1S3INX3_LINAN</name>
<evidence type="ECO:0000259" key="8">
    <source>
        <dbReference type="Pfam" id="PF02781"/>
    </source>
</evidence>
<dbReference type="PANTHER" id="PTHR23429">
    <property type="entry name" value="GLUCOSE-6-PHOSPHATE 1-DEHYDROGENASE G6PD"/>
    <property type="match status" value="1"/>
</dbReference>
<dbReference type="Gene3D" id="3.40.50.720">
    <property type="entry name" value="NAD(P)-binding Rossmann-like Domain"/>
    <property type="match status" value="1"/>
</dbReference>
<dbReference type="Gene3D" id="3.40.50.1360">
    <property type="match status" value="1"/>
</dbReference>
<comment type="pathway">
    <text evidence="1">Carbohydrate degradation; pentose phosphate pathway.</text>
</comment>
<dbReference type="CDD" id="cd01400">
    <property type="entry name" value="6PGL"/>
    <property type="match status" value="1"/>
</dbReference>
<reference evidence="10" key="1">
    <citation type="submission" date="2025-08" db="UniProtKB">
        <authorList>
            <consortium name="RefSeq"/>
        </authorList>
    </citation>
    <scope>IDENTIFICATION</scope>
    <source>
        <tissue evidence="10">Gonads</tissue>
    </source>
</reference>
<dbReference type="PRINTS" id="PR00079">
    <property type="entry name" value="G6PDHDRGNASE"/>
</dbReference>
<dbReference type="InterPro" id="IPR036291">
    <property type="entry name" value="NAD(P)-bd_dom_sf"/>
</dbReference>
<feature type="domain" description="Glucose-6-phosphate dehydrogenase NAD-binding" evidence="6">
    <location>
        <begin position="50"/>
        <end position="242"/>
    </location>
</feature>
<keyword evidence="4" id="KW-0119">Carbohydrate metabolism</keyword>
<dbReference type="SUPFAM" id="SSF51735">
    <property type="entry name" value="NAD(P)-binding Rossmann-fold domains"/>
    <property type="match status" value="1"/>
</dbReference>
<dbReference type="InterPro" id="IPR006148">
    <property type="entry name" value="Glc/Gal-6P_isomerase"/>
</dbReference>
<dbReference type="GO" id="GO:0050661">
    <property type="term" value="F:NADP binding"/>
    <property type="evidence" value="ECO:0007669"/>
    <property type="project" value="InterPro"/>
</dbReference>
<evidence type="ECO:0000256" key="1">
    <source>
        <dbReference type="ARBA" id="ARBA00004959"/>
    </source>
</evidence>
<dbReference type="RefSeq" id="XP_013399945.1">
    <property type="nucleotide sequence ID" value="XM_013544491.1"/>
</dbReference>
<evidence type="ECO:0000256" key="4">
    <source>
        <dbReference type="ARBA" id="ARBA00023277"/>
    </source>
</evidence>
<evidence type="ECO:0000259" key="7">
    <source>
        <dbReference type="Pfam" id="PF01182"/>
    </source>
</evidence>
<dbReference type="GO" id="GO:0017057">
    <property type="term" value="F:6-phosphogluconolactonase activity"/>
    <property type="evidence" value="ECO:0007669"/>
    <property type="project" value="InterPro"/>
</dbReference>
<evidence type="ECO:0000256" key="3">
    <source>
        <dbReference type="ARBA" id="ARBA00022857"/>
    </source>
</evidence>
<dbReference type="InterPro" id="IPR022674">
    <property type="entry name" value="G6P_DH_NAD-bd"/>
</dbReference>
<protein>
    <submittedName>
        <fullName evidence="10">GDH/6PGL endoplasmic bifunctional protein isoform X2</fullName>
    </submittedName>
</protein>
<dbReference type="GO" id="GO:0009051">
    <property type="term" value="P:pentose-phosphate shunt, oxidative branch"/>
    <property type="evidence" value="ECO:0007669"/>
    <property type="project" value="TreeGrafter"/>
</dbReference>
<sequence length="825" mass="94407">MKKMNRSHMDFFNGHCFFHMFLLLLLTITSIMPVVINPKEIESCRHTTIILIGATGDLARKYLWQGFFELFIKEQARLTTFTFIGCARSDQDSGEIKLQKILLDVVSCDDISNISPGNCQILKKDFIKLTHYHMLKGEEMYASLNDKIEVFQRKAAKQAEGVGIGFISDRIFYLSIPPFAYLDTSRNIHKFCRPSTPYSGLRLVLEKPFGKDYASAKFMSDELAKHFREEEIYRVDHYLAKPIAMQVLPVRTNNVHLEMVLNRNHVEKVEVVLTETSDVKDRLEYYDEYGVIRDILQNHLTELLLLVTMDLPKNATNKEEIEQNKIRVLQKFQALSPGDILLGQYQNYGSEIQEGLQKSGSTHLTPTFAAVLLRINSKRWQGVPFVLMSGKKMDERHSYIRIVFKDRSFCLPYHTCKNRSELIFSLSHGPAKIPSILHTLNLPIYLQEGMFHEFSESDIANKNLTQYRAFSLIQNTNAYASVISSVFHRDRTGFIGTDHLLQSWNYWGQGLSVLGDNLPKLYPGGKGSFRNLSFQYDFKHIDFNDQTFSKSNQRVDLILSDEDINMVSHNMAQIPDTFLGNTLVSASTDSLIQRLVEDLANSALDAIRKRGIFHIAFSGGAGPLVLFSKLATVPYLFPWKQIHIWMVDERCVSSNHTEYNFHNLDERLLRFIDIPMSNIHPMPTYLFTDICNPDDLGSKLYENHMQKLISNQRLDFIVLGVGMDGHTASLFRGQNSLKERTRLVVLTPGREGDSIKQRMTLTFPAINKAREIAVFVLGSHKHEVLKVISNDETNADKWPITGVNPDQGTMTWYIDHDALFGKSLS</sequence>